<reference evidence="5 7" key="2">
    <citation type="journal article" date="2018" name="Plant J.">
        <title>The Physcomitrella patens chromosome-scale assembly reveals moss genome structure and evolution.</title>
        <authorList>
            <person name="Lang D."/>
            <person name="Ullrich K.K."/>
            <person name="Murat F."/>
            <person name="Fuchs J."/>
            <person name="Jenkins J."/>
            <person name="Haas F.B."/>
            <person name="Piednoel M."/>
            <person name="Gundlach H."/>
            <person name="Van Bel M."/>
            <person name="Meyberg R."/>
            <person name="Vives C."/>
            <person name="Morata J."/>
            <person name="Symeonidi A."/>
            <person name="Hiss M."/>
            <person name="Muchero W."/>
            <person name="Kamisugi Y."/>
            <person name="Saleh O."/>
            <person name="Blanc G."/>
            <person name="Decker E.L."/>
            <person name="van Gessel N."/>
            <person name="Grimwood J."/>
            <person name="Hayes R.D."/>
            <person name="Graham S.W."/>
            <person name="Gunter L.E."/>
            <person name="McDaniel S.F."/>
            <person name="Hoernstein S.N.W."/>
            <person name="Larsson A."/>
            <person name="Li F.W."/>
            <person name="Perroud P.F."/>
            <person name="Phillips J."/>
            <person name="Ranjan P."/>
            <person name="Rokshar D.S."/>
            <person name="Rothfels C.J."/>
            <person name="Schneider L."/>
            <person name="Shu S."/>
            <person name="Stevenson D.W."/>
            <person name="Thummler F."/>
            <person name="Tillich M."/>
            <person name="Villarreal Aguilar J.C."/>
            <person name="Widiez T."/>
            <person name="Wong G.K."/>
            <person name="Wymore A."/>
            <person name="Zhang Y."/>
            <person name="Zimmer A.D."/>
            <person name="Quatrano R.S."/>
            <person name="Mayer K.F.X."/>
            <person name="Goodstein D."/>
            <person name="Casacuberta J.M."/>
            <person name="Vandepoele K."/>
            <person name="Reski R."/>
            <person name="Cuming A.C."/>
            <person name="Tuskan G.A."/>
            <person name="Maumus F."/>
            <person name="Salse J."/>
            <person name="Schmutz J."/>
            <person name="Rensing S.A."/>
        </authorList>
    </citation>
    <scope>NUCLEOTIDE SEQUENCE [LARGE SCALE GENOMIC DNA]</scope>
    <source>
        <strain evidence="6 7">cv. Gransden 2004</strain>
    </source>
</reference>
<dbReference type="Gramene" id="Pp3c1_35410V3.3">
    <property type="protein sequence ID" value="Pp3c1_35410V3.3"/>
    <property type="gene ID" value="Pp3c1_35410"/>
</dbReference>
<organism evidence="5">
    <name type="scientific">Physcomitrium patens</name>
    <name type="common">Spreading-leaved earth moss</name>
    <name type="synonym">Physcomitrella patens</name>
    <dbReference type="NCBI Taxonomy" id="3218"/>
    <lineage>
        <taxon>Eukaryota</taxon>
        <taxon>Viridiplantae</taxon>
        <taxon>Streptophyta</taxon>
        <taxon>Embryophyta</taxon>
        <taxon>Bryophyta</taxon>
        <taxon>Bryophytina</taxon>
        <taxon>Bryopsida</taxon>
        <taxon>Funariidae</taxon>
        <taxon>Funariales</taxon>
        <taxon>Funariaceae</taxon>
        <taxon>Physcomitrium</taxon>
    </lineage>
</organism>
<dbReference type="FunFam" id="3.30.710.10:FF:000132">
    <property type="entry name" value="BTB/POZ domain and ankyrin repeat-containing protein NH5.2"/>
    <property type="match status" value="1"/>
</dbReference>
<dbReference type="GO" id="GO:0005634">
    <property type="term" value="C:nucleus"/>
    <property type="evidence" value="ECO:0000318"/>
    <property type="project" value="GO_Central"/>
</dbReference>
<dbReference type="InterPro" id="IPR036770">
    <property type="entry name" value="Ankyrin_rpt-contain_sf"/>
</dbReference>
<dbReference type="RefSeq" id="XP_024376171.1">
    <property type="nucleotide sequence ID" value="XM_024520403.2"/>
</dbReference>
<dbReference type="SMART" id="SM00248">
    <property type="entry name" value="ANK"/>
    <property type="match status" value="2"/>
</dbReference>
<dbReference type="PROSITE" id="PS50297">
    <property type="entry name" value="ANK_REP_REGION"/>
    <property type="match status" value="1"/>
</dbReference>
<dbReference type="GO" id="GO:0099402">
    <property type="term" value="P:plant organ development"/>
    <property type="evidence" value="ECO:0007669"/>
    <property type="project" value="InterPro"/>
</dbReference>
<evidence type="ECO:0000313" key="6">
    <source>
        <dbReference type="EnsemblPlants" id="Pp3c1_35410V3.1"/>
    </source>
</evidence>
<dbReference type="PROSITE" id="PS50088">
    <property type="entry name" value="ANK_REPEAT"/>
    <property type="match status" value="1"/>
</dbReference>
<dbReference type="Pfam" id="PF00651">
    <property type="entry name" value="BTB"/>
    <property type="match status" value="1"/>
</dbReference>
<evidence type="ECO:0000313" key="7">
    <source>
        <dbReference type="Proteomes" id="UP000006727"/>
    </source>
</evidence>
<gene>
    <name evidence="6" type="primary">LOC112282593</name>
    <name evidence="5" type="ORF">PHYPA_001642</name>
</gene>
<dbReference type="FunCoup" id="A0A2K1LB26">
    <property type="interactions" value="141"/>
</dbReference>
<dbReference type="SUPFAM" id="SSF54695">
    <property type="entry name" value="POZ domain"/>
    <property type="match status" value="1"/>
</dbReference>
<feature type="domain" description="BTB" evidence="4">
    <location>
        <begin position="37"/>
        <end position="112"/>
    </location>
</feature>
<dbReference type="CDD" id="cd18310">
    <property type="entry name" value="BTB_POZ_NPR_plant"/>
    <property type="match status" value="1"/>
</dbReference>
<dbReference type="Pfam" id="PF12796">
    <property type="entry name" value="Ank_2"/>
    <property type="match status" value="1"/>
</dbReference>
<dbReference type="EMBL" id="ABEU02000001">
    <property type="protein sequence ID" value="PNR63217.1"/>
    <property type="molecule type" value="Genomic_DNA"/>
</dbReference>
<dbReference type="PANTHER" id="PTHR46668">
    <property type="entry name" value="BTB/POZ DOMAIN AND ANKYRIN REPEAT-CONTAINING PROTEIN NH5.2"/>
    <property type="match status" value="1"/>
</dbReference>
<dbReference type="Proteomes" id="UP000006727">
    <property type="component" value="Chromosome 1"/>
</dbReference>
<dbReference type="InterPro" id="IPR044284">
    <property type="entry name" value="NPR5/6"/>
</dbReference>
<dbReference type="Gene3D" id="3.30.710.10">
    <property type="entry name" value="Potassium Channel Kv1.1, Chain A"/>
    <property type="match status" value="1"/>
</dbReference>
<dbReference type="Gramene" id="Pp3c1_35410V3.1">
    <property type="protein sequence ID" value="Pp3c1_35410V3.1"/>
    <property type="gene ID" value="Pp3c1_35410"/>
</dbReference>
<dbReference type="Gramene" id="Pp3c1_35410V3.2">
    <property type="protein sequence ID" value="Pp3c1_35410V3.2"/>
    <property type="gene ID" value="Pp3c1_35410"/>
</dbReference>
<dbReference type="InterPro" id="IPR000210">
    <property type="entry name" value="BTB/POZ_dom"/>
</dbReference>
<evidence type="ECO:0000256" key="1">
    <source>
        <dbReference type="ARBA" id="ARBA00004906"/>
    </source>
</evidence>
<name>A0A2K1LB26_PHYPA</name>
<dbReference type="SMART" id="SM00225">
    <property type="entry name" value="BTB"/>
    <property type="match status" value="1"/>
</dbReference>
<dbReference type="SUPFAM" id="SSF48403">
    <property type="entry name" value="Ankyrin repeat"/>
    <property type="match status" value="1"/>
</dbReference>
<accession>A0A2K1LB26</accession>
<dbReference type="Gramene" id="Pp3c1_35410V3.4">
    <property type="protein sequence ID" value="Pp3c1_35410V3.4"/>
    <property type="gene ID" value="Pp3c1_35410"/>
</dbReference>
<feature type="repeat" description="ANK" evidence="3">
    <location>
        <begin position="302"/>
        <end position="334"/>
    </location>
</feature>
<dbReference type="KEGG" id="ppp:112282593"/>
<dbReference type="GO" id="GO:0000976">
    <property type="term" value="F:transcription cis-regulatory region binding"/>
    <property type="evidence" value="ECO:0000318"/>
    <property type="project" value="GO_Central"/>
</dbReference>
<dbReference type="STRING" id="3218.A0A2K1LB26"/>
<dbReference type="PROSITE" id="PS50097">
    <property type="entry name" value="BTB"/>
    <property type="match status" value="1"/>
</dbReference>
<evidence type="ECO:0000256" key="3">
    <source>
        <dbReference type="PROSITE-ProRule" id="PRU00023"/>
    </source>
</evidence>
<dbReference type="GeneID" id="112282593"/>
<evidence type="ECO:0000256" key="2">
    <source>
        <dbReference type="ARBA" id="ARBA00044752"/>
    </source>
</evidence>
<evidence type="ECO:0000313" key="5">
    <source>
        <dbReference type="EMBL" id="PNR63217.1"/>
    </source>
</evidence>
<dbReference type="InterPro" id="IPR002110">
    <property type="entry name" value="Ankyrin_rpt"/>
</dbReference>
<dbReference type="OrthoDB" id="45365at2759"/>
<dbReference type="InterPro" id="IPR011333">
    <property type="entry name" value="SKP1/BTB/POZ_sf"/>
</dbReference>
<reference evidence="5 7" key="1">
    <citation type="journal article" date="2008" name="Science">
        <title>The Physcomitrella genome reveals evolutionary insights into the conquest of land by plants.</title>
        <authorList>
            <person name="Rensing S."/>
            <person name="Lang D."/>
            <person name="Zimmer A."/>
            <person name="Terry A."/>
            <person name="Salamov A."/>
            <person name="Shapiro H."/>
            <person name="Nishiyama T."/>
            <person name="Perroud P.-F."/>
            <person name="Lindquist E."/>
            <person name="Kamisugi Y."/>
            <person name="Tanahashi T."/>
            <person name="Sakakibara K."/>
            <person name="Fujita T."/>
            <person name="Oishi K."/>
            <person name="Shin-I T."/>
            <person name="Kuroki Y."/>
            <person name="Toyoda A."/>
            <person name="Suzuki Y."/>
            <person name="Hashimoto A."/>
            <person name="Yamaguchi K."/>
            <person name="Sugano A."/>
            <person name="Kohara Y."/>
            <person name="Fujiyama A."/>
            <person name="Anterola A."/>
            <person name="Aoki S."/>
            <person name="Ashton N."/>
            <person name="Barbazuk W.B."/>
            <person name="Barker E."/>
            <person name="Bennetzen J."/>
            <person name="Bezanilla M."/>
            <person name="Blankenship R."/>
            <person name="Cho S.H."/>
            <person name="Dutcher S."/>
            <person name="Estelle M."/>
            <person name="Fawcett J.A."/>
            <person name="Gundlach H."/>
            <person name="Hanada K."/>
            <person name="Heyl A."/>
            <person name="Hicks K.A."/>
            <person name="Hugh J."/>
            <person name="Lohr M."/>
            <person name="Mayer K."/>
            <person name="Melkozernov A."/>
            <person name="Murata T."/>
            <person name="Nelson D."/>
            <person name="Pils B."/>
            <person name="Prigge M."/>
            <person name="Reiss B."/>
            <person name="Renner T."/>
            <person name="Rombauts S."/>
            <person name="Rushton P."/>
            <person name="Sanderfoot A."/>
            <person name="Schween G."/>
            <person name="Shiu S.-H."/>
            <person name="Stueber K."/>
            <person name="Theodoulou F.L."/>
            <person name="Tu H."/>
            <person name="Van de Peer Y."/>
            <person name="Verrier P.J."/>
            <person name="Waters E."/>
            <person name="Wood A."/>
            <person name="Yang L."/>
            <person name="Cove D."/>
            <person name="Cuming A."/>
            <person name="Hasebe M."/>
            <person name="Lucas S."/>
            <person name="Mishler D.B."/>
            <person name="Reski R."/>
            <person name="Grigoriev I."/>
            <person name="Quatrano R.S."/>
            <person name="Boore J.L."/>
        </authorList>
    </citation>
    <scope>NUCLEOTIDE SEQUENCE [LARGE SCALE GENOMIC DNA]</scope>
    <source>
        <strain evidence="6 7">cv. Gransden 2004</strain>
    </source>
</reference>
<dbReference type="AlphaFoldDB" id="A0A2K1LB26"/>
<evidence type="ECO:0000259" key="4">
    <source>
        <dbReference type="PROSITE" id="PS50097"/>
    </source>
</evidence>
<dbReference type="PaxDb" id="3218-PP1S28_209V6.1"/>
<dbReference type="Gene3D" id="1.25.40.20">
    <property type="entry name" value="Ankyrin repeat-containing domain"/>
    <property type="match status" value="1"/>
</dbReference>
<keyword evidence="3" id="KW-0040">ANK repeat</keyword>
<comment type="similarity">
    <text evidence="2">Belongs to the plant 'ANKYRIN-BTB/POZ' family. 'NOOT-BOP-COCH-like' (NBCL) subfamily.</text>
</comment>
<keyword evidence="7" id="KW-1185">Reference proteome</keyword>
<reference evidence="6" key="3">
    <citation type="submission" date="2020-12" db="UniProtKB">
        <authorList>
            <consortium name="EnsemblPlants"/>
        </authorList>
    </citation>
    <scope>IDENTIFICATION</scope>
</reference>
<comment type="pathway">
    <text evidence="1">Protein modification; protein ubiquitination.</text>
</comment>
<dbReference type="EnsemblPlants" id="Pp3c1_35410V3.1">
    <property type="protein sequence ID" value="Pp3c1_35410V3.1"/>
    <property type="gene ID" value="Pp3c1_35410"/>
</dbReference>
<protein>
    <recommendedName>
        <fullName evidence="4">BTB domain-containing protein</fullName>
    </recommendedName>
</protein>
<proteinExistence type="inferred from homology"/>
<dbReference type="PANTHER" id="PTHR46668:SF1">
    <property type="entry name" value="REGULATORY PROTEIN NPR5"/>
    <property type="match status" value="1"/>
</dbReference>
<dbReference type="GO" id="GO:0006355">
    <property type="term" value="P:regulation of DNA-templated transcription"/>
    <property type="evidence" value="ECO:0000318"/>
    <property type="project" value="GO_Central"/>
</dbReference>
<dbReference type="EnsemblPlants" id="Pp3c1_35410V3.3">
    <property type="protein sequence ID" value="Pp3c1_35410V3.3"/>
    <property type="gene ID" value="Pp3c1_35410"/>
</dbReference>
<sequence length="576" mass="63697">MQRSQQHSSHMAPGDTDSLRTLSLDFLSLLGEGQVFSDVAFEVEGRHVYAHRCVLAARSPFFRTIFWSDVQMMSNTQPKPSIPQVISVGIVGYDVFMTLLQFLYSGSFQFSAQSSGRLCQDKSCWHTHCSAAVKFGLDILNAAVFFGVEQLSAITQNHLASMAEKASIEDVMRMLVIARKQNDLHLWHLCSKLVAKSGLSPKMLLKYLPGDLVQELQSIRQKTGYNSDTTASGSATLEQKIKRMQKALDSSDVELVKLMVMGEGLNLDEVFGLHYAVSSCSRKVVKNLLELGAANVNLQDLDGRTPLHIAAQLGDPEKIAMLLDHHAEPHTRTATCATAMDIVQSGAAEIQSAGRYNTKADHNRLRACMELLERAALASTRLTHTRSAAVVDTGSPASILTENGSSTWFPEESDNFQGSMSRMKSAGTPGLLQSGNDIFSSLWNGLPGKVHGTETTERGEASRSPISRLLQPNSEFEYFDTQQLQSESCSLTSKPTMLETSSLDERPREMSRVFVDLKDLPVLRDVREVVFKDIKDITNDALENFKRVYTPNDEEVNSGWQLFLQEHSEAAALRTP</sequence>
<dbReference type="EnsemblPlants" id="Pp3c1_35410V3.4">
    <property type="protein sequence ID" value="Pp3c1_35410V3.4"/>
    <property type="gene ID" value="Pp3c1_35410"/>
</dbReference>
<dbReference type="EnsemblPlants" id="Pp3c1_35410V3.2">
    <property type="protein sequence ID" value="Pp3c1_35410V3.2"/>
    <property type="gene ID" value="Pp3c1_35410"/>
</dbReference>